<organism evidence="2 3">
    <name type="scientific">Streptococcus cuniculipharyngis</name>
    <dbReference type="NCBI Taxonomy" id="1562651"/>
    <lineage>
        <taxon>Bacteria</taxon>
        <taxon>Bacillati</taxon>
        <taxon>Bacillota</taxon>
        <taxon>Bacilli</taxon>
        <taxon>Lactobacillales</taxon>
        <taxon>Streptococcaceae</taxon>
        <taxon>Streptococcus</taxon>
    </lineage>
</organism>
<name>A0A5C5SEF3_9STRE</name>
<dbReference type="OrthoDB" id="80787at2"/>
<proteinExistence type="predicted"/>
<dbReference type="RefSeq" id="WP_146566484.1">
    <property type="nucleotide sequence ID" value="NZ_VOHL01000001.1"/>
</dbReference>
<protein>
    <submittedName>
        <fullName evidence="2">DUF4298 domain-containing protein</fullName>
    </submittedName>
</protein>
<keyword evidence="3" id="KW-1185">Reference proteome</keyword>
<evidence type="ECO:0000313" key="3">
    <source>
        <dbReference type="Proteomes" id="UP000317430"/>
    </source>
</evidence>
<dbReference type="Pfam" id="PF14131">
    <property type="entry name" value="DUF4298"/>
    <property type="match status" value="1"/>
</dbReference>
<keyword evidence="1" id="KW-0175">Coiled coil</keyword>
<comment type="caution">
    <text evidence="2">The sequence shown here is derived from an EMBL/GenBank/DDBJ whole genome shotgun (WGS) entry which is preliminary data.</text>
</comment>
<reference evidence="2 3" key="1">
    <citation type="submission" date="2019-08" db="EMBL/GenBank/DDBJ databases">
        <authorList>
            <person name="Lei W."/>
        </authorList>
    </citation>
    <scope>NUCLEOTIDE SEQUENCE [LARGE SCALE GENOMIC DNA]</scope>
    <source>
        <strain evidence="2 3">CCUG 66496</strain>
    </source>
</reference>
<dbReference type="InterPro" id="IPR025384">
    <property type="entry name" value="DUF4298"/>
</dbReference>
<dbReference type="EMBL" id="VOHL01000001">
    <property type="protein sequence ID" value="TWS99179.1"/>
    <property type="molecule type" value="Genomic_DNA"/>
</dbReference>
<evidence type="ECO:0000313" key="2">
    <source>
        <dbReference type="EMBL" id="TWS99179.1"/>
    </source>
</evidence>
<gene>
    <name evidence="2" type="ORF">FRX57_03000</name>
</gene>
<dbReference type="Proteomes" id="UP000317430">
    <property type="component" value="Unassembled WGS sequence"/>
</dbReference>
<dbReference type="AlphaFoldDB" id="A0A5C5SEF3"/>
<feature type="coiled-coil region" evidence="1">
    <location>
        <begin position="7"/>
        <end position="41"/>
    </location>
</feature>
<accession>A0A5C5SEF3</accession>
<evidence type="ECO:0000256" key="1">
    <source>
        <dbReference type="SAM" id="Coils"/>
    </source>
</evidence>
<sequence>MDTIKRIQTMENHLNQGEKALEEVKQKLDQLETILPNLQELFTYYQSPQWLADLETDDKGRLPDDLARGVLSQDAIYDLLASYVATADSLKTFSQAMTQNLENLKKD</sequence>